<organism evidence="4 5">
    <name type="scientific">Porites evermanni</name>
    <dbReference type="NCBI Taxonomy" id="104178"/>
    <lineage>
        <taxon>Eukaryota</taxon>
        <taxon>Metazoa</taxon>
        <taxon>Cnidaria</taxon>
        <taxon>Anthozoa</taxon>
        <taxon>Hexacorallia</taxon>
        <taxon>Scleractinia</taxon>
        <taxon>Fungiina</taxon>
        <taxon>Poritidae</taxon>
        <taxon>Porites</taxon>
    </lineage>
</organism>
<dbReference type="EMBL" id="CALNXI010001471">
    <property type="protein sequence ID" value="CAH3170078.1"/>
    <property type="molecule type" value="Genomic_DNA"/>
</dbReference>
<dbReference type="Gene3D" id="1.10.443.10">
    <property type="entry name" value="Intergrase catalytic core"/>
    <property type="match status" value="1"/>
</dbReference>
<name>A0ABN8QWH9_9CNID</name>
<dbReference type="InterPro" id="IPR013762">
    <property type="entry name" value="Integrase-like_cat_sf"/>
</dbReference>
<dbReference type="SUPFAM" id="SSF56349">
    <property type="entry name" value="DNA breaking-rejoining enzymes"/>
    <property type="match status" value="1"/>
</dbReference>
<dbReference type="PANTHER" id="PTHR30349">
    <property type="entry name" value="PHAGE INTEGRASE-RELATED"/>
    <property type="match status" value="1"/>
</dbReference>
<evidence type="ECO:0000313" key="4">
    <source>
        <dbReference type="EMBL" id="CAH3170078.1"/>
    </source>
</evidence>
<feature type="compositionally biased region" description="Basic and acidic residues" evidence="3">
    <location>
        <begin position="101"/>
        <end position="112"/>
    </location>
</feature>
<feature type="compositionally biased region" description="Basic and acidic residues" evidence="3">
    <location>
        <begin position="165"/>
        <end position="184"/>
    </location>
</feature>
<proteinExistence type="predicted"/>
<reference evidence="4 5" key="1">
    <citation type="submission" date="2022-05" db="EMBL/GenBank/DDBJ databases">
        <authorList>
            <consortium name="Genoscope - CEA"/>
            <person name="William W."/>
        </authorList>
    </citation>
    <scope>NUCLEOTIDE SEQUENCE [LARGE SCALE GENOMIC DNA]</scope>
</reference>
<dbReference type="PANTHER" id="PTHR30349:SF41">
    <property type="entry name" value="INTEGRASE_RECOMBINASE PROTEIN MJ0367-RELATED"/>
    <property type="match status" value="1"/>
</dbReference>
<gene>
    <name evidence="4" type="ORF">PEVE_00007119</name>
</gene>
<evidence type="ECO:0000256" key="1">
    <source>
        <dbReference type="ARBA" id="ARBA00023125"/>
    </source>
</evidence>
<sequence>MSIVWLNHDMEPLRASEFVNQLYATETSPPVSHSGVRIKQEKRPCPIPQCNAEVVRIPRHLVDVHGWTKEHARTALVRFGLRKTYGYSSPSKVPKKKKKPTKENMAEKEDGKRKDYHHYHYCPMDGCTSLVKRMPPHLKKVHKLLPDSTEYKAALSRVRGPVSDSQRRPYHERQRSSGRDKRESPVIVEELVESEDEIEVPRKSSKKYKRIRILDDSESEEKESEHRSIHTRVEEIEHVRVEAIEKIEDETDENGSSFENPQKLADDVITEFEAWLRSADGGQLDEKTSHQHGKQVSKLLKVVDDKCNLTSLFDGCLINQKFLEDYAKKEYHPKTTQSYLMSLRHFYSYSLTGQVGLTISKETVISLRDKVGRWSSSFRQNCAKRQWEKMEEDFHALITPDQIKRFETSKAARDVVCLLGQLSGAHNIQITQAQYTLIRDFLLVEISIDNANRAGALANMTVAEYDRMTKESDEFVVLVKNHKTVSTHGPARIVFSAKLKSWMDVFLREVRLKITASNTGPDNCVFITSTGEAMVSSQINKAIKSVWKKAEVEGAPSSTLFRKSAVSSVHSCSESNEARGNLADLMAHNVSTATRFYRLREKSKSSVKASQHLRQVMRGDDESPSISTVDEGGASKCTLSKDQEMVIRDLFEEEIKSKSVTMATVREKIADNMELKDEDPKKILDKVRGTWRYSSSTQSEPVNLPDEQETLEQRVERSLDVQNNPWDIATTTTEASGVRNLFSTSDLDILRAMFKVMITTSIPISRPKVKEILENENGGKGLMQKASLDTIINRVKYERRVFRASKNTQH</sequence>
<keyword evidence="2" id="KW-0233">DNA recombination</keyword>
<dbReference type="InterPro" id="IPR011010">
    <property type="entry name" value="DNA_brk_join_enz"/>
</dbReference>
<comment type="caution">
    <text evidence="4">The sequence shown here is derived from an EMBL/GenBank/DDBJ whole genome shotgun (WGS) entry which is preliminary data.</text>
</comment>
<keyword evidence="1" id="KW-0238">DNA-binding</keyword>
<dbReference type="Proteomes" id="UP001159427">
    <property type="component" value="Unassembled WGS sequence"/>
</dbReference>
<evidence type="ECO:0000313" key="5">
    <source>
        <dbReference type="Proteomes" id="UP001159427"/>
    </source>
</evidence>
<keyword evidence="5" id="KW-1185">Reference proteome</keyword>
<feature type="region of interest" description="Disordered" evidence="3">
    <location>
        <begin position="88"/>
        <end position="112"/>
    </location>
</feature>
<dbReference type="InterPro" id="IPR050090">
    <property type="entry name" value="Tyrosine_recombinase_XerCD"/>
</dbReference>
<protein>
    <submittedName>
        <fullName evidence="4">Uncharacterized protein</fullName>
    </submittedName>
</protein>
<accession>A0ABN8QWH9</accession>
<evidence type="ECO:0000256" key="3">
    <source>
        <dbReference type="SAM" id="MobiDB-lite"/>
    </source>
</evidence>
<feature type="region of interest" description="Disordered" evidence="3">
    <location>
        <begin position="156"/>
        <end position="186"/>
    </location>
</feature>
<evidence type="ECO:0000256" key="2">
    <source>
        <dbReference type="ARBA" id="ARBA00023172"/>
    </source>
</evidence>